<comment type="caution">
    <text evidence="12">The sequence shown here is derived from an EMBL/GenBank/DDBJ whole genome shotgun (WGS) entry which is preliminary data.</text>
</comment>
<evidence type="ECO:0000256" key="2">
    <source>
        <dbReference type="ARBA" id="ARBA00009137"/>
    </source>
</evidence>
<proteinExistence type="inferred from homology"/>
<feature type="transmembrane region" description="Helical" evidence="10">
    <location>
        <begin position="674"/>
        <end position="696"/>
    </location>
</feature>
<evidence type="ECO:0000256" key="9">
    <source>
        <dbReference type="ARBA" id="ARBA00023136"/>
    </source>
</evidence>
<dbReference type="PANTHER" id="PTHR31064">
    <property type="entry name" value="POTASSIUM TRANSPORT PROTEIN DDB_G0292412-RELATED"/>
    <property type="match status" value="1"/>
</dbReference>
<dbReference type="STRING" id="2282107.A0A286UXC0"/>
<evidence type="ECO:0000256" key="1">
    <source>
        <dbReference type="ARBA" id="ARBA00004141"/>
    </source>
</evidence>
<dbReference type="EMBL" id="NBII01000001">
    <property type="protein sequence ID" value="PAV24194.1"/>
    <property type="molecule type" value="Genomic_DNA"/>
</dbReference>
<protein>
    <recommendedName>
        <fullName evidence="10">Potassium transport protein</fullName>
    </recommendedName>
</protein>
<dbReference type="GO" id="GO:0140107">
    <property type="term" value="F:high-affinity potassium ion transmembrane transporter activity"/>
    <property type="evidence" value="ECO:0007669"/>
    <property type="project" value="TreeGrafter"/>
</dbReference>
<keyword evidence="4 10" id="KW-0633">Potassium transport</keyword>
<evidence type="ECO:0000256" key="4">
    <source>
        <dbReference type="ARBA" id="ARBA00022538"/>
    </source>
</evidence>
<dbReference type="GO" id="GO:0030007">
    <property type="term" value="P:intracellular potassium ion homeostasis"/>
    <property type="evidence" value="ECO:0007669"/>
    <property type="project" value="UniProtKB-UniRule"/>
</dbReference>
<feature type="compositionally biased region" description="Basic and acidic residues" evidence="11">
    <location>
        <begin position="205"/>
        <end position="218"/>
    </location>
</feature>
<sequence>METVWNVHSLWKSFIEHLNFFRIHLLFFTFTPLIFSGIFYASNGQNHVHYIDALFLCVSASTVCGLATVELSAITTFQQVLLFVQAAIGNPVVVSWVMVYVRRWYFLNKLEGVVEARKRADLERDKRLGIKRTPLHKRLTRAFTRYEEKTRGDITDVKEKSSMNPLGNLWTGPNDNLTDMNNEVRDRSVSFSQAPVIVRTASPEQIRESLENDRHSSDTHATGSDHGNNAQMRRVNNTARFQPMLDVLHDDVEFIPPTGKPIMRRPTRASTVRRASLNAMGDYHRTKNKGMGGFPYPTHTLLRLVERFLPKLSQSLTIPRTRTNASQQEYAPAGTYSYLSFSAIIYKNSAFRALTEDQLEELGGVEFRALNALLWIVGLYHVLSQLFCFIIIAPYLSLPRWRSVFEPPNLHKYVSPVWYSAFQVVSAYTTLGMSLVDQSMVPFQEAYPLIYACTFLIFAGNLAFPILLRFTIWATRKVSPSKSRLKETLQFLLDHPRRCFFYLFPARHTWVLLVIVIVLNSIDWFFFMVLNIGDASFESIPLGVRFAIGPLQATSARAAGFSTVSLTSIAPALQVLFVIIMYIGIYPIALSIRSTNVYEEKSLGVYEEEEDEEEEEPNIDGPEAQNNRVSVWGRYLAWHARQQLSFDIWCLCLSLFLLCIIERAKLQNTEFMEWFTIFSILFELISAYTGVGMSLGVPYANFSFSGALTPGSKVIIIAMMLRGRHRGLPVAIDRAVTLPMEYGKTSAAQENRASTVEGNVDTIVINKDIPIVEEVKQI</sequence>
<feature type="compositionally biased region" description="Acidic residues" evidence="11">
    <location>
        <begin position="606"/>
        <end position="618"/>
    </location>
</feature>
<keyword evidence="6 10" id="KW-0630">Potassium</keyword>
<accession>A0A286UXC0</accession>
<dbReference type="Pfam" id="PF02386">
    <property type="entry name" value="TrkH"/>
    <property type="match status" value="1"/>
</dbReference>
<dbReference type="AlphaFoldDB" id="A0A286UXC0"/>
<comment type="similarity">
    <text evidence="2 10">Belongs to the TrkH potassium transport family.</text>
</comment>
<dbReference type="GO" id="GO:1990573">
    <property type="term" value="P:potassium ion import across plasma membrane"/>
    <property type="evidence" value="ECO:0007669"/>
    <property type="project" value="TreeGrafter"/>
</dbReference>
<evidence type="ECO:0000256" key="3">
    <source>
        <dbReference type="ARBA" id="ARBA00022448"/>
    </source>
</evidence>
<dbReference type="InterPro" id="IPR003445">
    <property type="entry name" value="Cat_transpt"/>
</dbReference>
<keyword evidence="7 10" id="KW-1133">Transmembrane helix</keyword>
<evidence type="ECO:0000313" key="13">
    <source>
        <dbReference type="Proteomes" id="UP000217199"/>
    </source>
</evidence>
<comment type="subcellular location">
    <subcellularLocation>
        <location evidence="1">Membrane</location>
        <topology evidence="1">Multi-pass membrane protein</topology>
    </subcellularLocation>
</comment>
<feature type="transmembrane region" description="Helical" evidence="10">
    <location>
        <begin position="53"/>
        <end position="74"/>
    </location>
</feature>
<evidence type="ECO:0000256" key="5">
    <source>
        <dbReference type="ARBA" id="ARBA00022692"/>
    </source>
</evidence>
<feature type="transmembrane region" description="Helical" evidence="10">
    <location>
        <begin position="20"/>
        <end position="41"/>
    </location>
</feature>
<evidence type="ECO:0000313" key="12">
    <source>
        <dbReference type="EMBL" id="PAV24194.1"/>
    </source>
</evidence>
<feature type="transmembrane region" description="Helical" evidence="10">
    <location>
        <begin position="572"/>
        <end position="592"/>
    </location>
</feature>
<evidence type="ECO:0000256" key="11">
    <source>
        <dbReference type="SAM" id="MobiDB-lite"/>
    </source>
</evidence>
<dbReference type="InterPro" id="IPR015958">
    <property type="entry name" value="Trk1_fungi"/>
</dbReference>
<dbReference type="InterPro" id="IPR051143">
    <property type="entry name" value="TrkH_K-transport"/>
</dbReference>
<feature type="transmembrane region" description="Helical" evidence="10">
    <location>
        <begin position="80"/>
        <end position="101"/>
    </location>
</feature>
<dbReference type="NCBIfam" id="TIGR00934">
    <property type="entry name" value="2a38euk"/>
    <property type="match status" value="1"/>
</dbReference>
<keyword evidence="5 10" id="KW-0812">Transmembrane</keyword>
<dbReference type="PANTHER" id="PTHR31064:SF30">
    <property type="entry name" value="HIGH-AFFINITY POTASSIUM TRANSPORT PROTEIN-RELATED"/>
    <property type="match status" value="1"/>
</dbReference>
<reference evidence="12 13" key="1">
    <citation type="journal article" date="2017" name="Mol. Ecol.">
        <title>Comparative and population genomic landscape of Phellinus noxius: A hypervariable fungus causing root rot in trees.</title>
        <authorList>
            <person name="Chung C.L."/>
            <person name="Lee T.J."/>
            <person name="Akiba M."/>
            <person name="Lee H.H."/>
            <person name="Kuo T.H."/>
            <person name="Liu D."/>
            <person name="Ke H.M."/>
            <person name="Yokoi T."/>
            <person name="Roa M.B."/>
            <person name="Lu M.J."/>
            <person name="Chang Y.Y."/>
            <person name="Ann P.J."/>
            <person name="Tsai J.N."/>
            <person name="Chen C.Y."/>
            <person name="Tzean S.S."/>
            <person name="Ota Y."/>
            <person name="Hattori T."/>
            <person name="Sahashi N."/>
            <person name="Liou R.F."/>
            <person name="Kikuchi T."/>
            <person name="Tsai I.J."/>
        </authorList>
    </citation>
    <scope>NUCLEOTIDE SEQUENCE [LARGE SCALE GENOMIC DNA]</scope>
    <source>
        <strain evidence="12 13">FFPRI411160</strain>
    </source>
</reference>
<feature type="transmembrane region" description="Helical" evidence="10">
    <location>
        <begin position="448"/>
        <end position="472"/>
    </location>
</feature>
<organism evidence="12 13">
    <name type="scientific">Pyrrhoderma noxium</name>
    <dbReference type="NCBI Taxonomy" id="2282107"/>
    <lineage>
        <taxon>Eukaryota</taxon>
        <taxon>Fungi</taxon>
        <taxon>Dikarya</taxon>
        <taxon>Basidiomycota</taxon>
        <taxon>Agaricomycotina</taxon>
        <taxon>Agaricomycetes</taxon>
        <taxon>Hymenochaetales</taxon>
        <taxon>Hymenochaetaceae</taxon>
        <taxon>Pyrrhoderma</taxon>
    </lineage>
</organism>
<evidence type="ECO:0000256" key="7">
    <source>
        <dbReference type="ARBA" id="ARBA00022989"/>
    </source>
</evidence>
<evidence type="ECO:0000256" key="6">
    <source>
        <dbReference type="ARBA" id="ARBA00022958"/>
    </source>
</evidence>
<evidence type="ECO:0000256" key="10">
    <source>
        <dbReference type="PIRNR" id="PIRNR002450"/>
    </source>
</evidence>
<evidence type="ECO:0000256" key="8">
    <source>
        <dbReference type="ARBA" id="ARBA00023065"/>
    </source>
</evidence>
<keyword evidence="9 10" id="KW-0472">Membrane</keyword>
<feature type="region of interest" description="Disordered" evidence="11">
    <location>
        <begin position="605"/>
        <end position="624"/>
    </location>
</feature>
<keyword evidence="13" id="KW-1185">Reference proteome</keyword>
<dbReference type="InParanoid" id="A0A286UXC0"/>
<feature type="compositionally biased region" description="Polar residues" evidence="11">
    <location>
        <begin position="219"/>
        <end position="230"/>
    </location>
</feature>
<dbReference type="FunCoup" id="A0A286UXC0">
    <property type="interactions" value="67"/>
</dbReference>
<dbReference type="OrthoDB" id="9999863at2759"/>
<feature type="region of interest" description="Disordered" evidence="11">
    <location>
        <begin position="201"/>
        <end position="230"/>
    </location>
</feature>
<dbReference type="Proteomes" id="UP000217199">
    <property type="component" value="Unassembled WGS sequence"/>
</dbReference>
<feature type="transmembrane region" description="Helical" evidence="10">
    <location>
        <begin position="372"/>
        <end position="397"/>
    </location>
</feature>
<name>A0A286UXC0_9AGAM</name>
<dbReference type="InterPro" id="IPR004773">
    <property type="entry name" value="K/Na_transp_Trk1/HKT1"/>
</dbReference>
<feature type="transmembrane region" description="Helical" evidence="10">
    <location>
        <begin position="510"/>
        <end position="530"/>
    </location>
</feature>
<gene>
    <name evidence="12" type="ORF">PNOK_0126200</name>
</gene>
<keyword evidence="8 10" id="KW-0406">Ion transport</keyword>
<dbReference type="PIRSF" id="PIRSF002450">
    <property type="entry name" value="K+_transpter_TRK"/>
    <property type="match status" value="1"/>
</dbReference>
<dbReference type="GO" id="GO:0005886">
    <property type="term" value="C:plasma membrane"/>
    <property type="evidence" value="ECO:0007669"/>
    <property type="project" value="InterPro"/>
</dbReference>
<keyword evidence="3 10" id="KW-0813">Transport</keyword>